<keyword evidence="7" id="KW-1133">Transmembrane helix</keyword>
<accession>A0A336MX52</accession>
<dbReference type="EMBL" id="UFQT01002869">
    <property type="protein sequence ID" value="SSX34191.1"/>
    <property type="molecule type" value="Genomic_DNA"/>
</dbReference>
<keyword evidence="4 5" id="KW-1015">Disulfide bond</keyword>
<dbReference type="GO" id="GO:0012505">
    <property type="term" value="C:endomembrane system"/>
    <property type="evidence" value="ECO:0007669"/>
    <property type="project" value="UniProtKB-SubCell"/>
</dbReference>
<organism evidence="9">
    <name type="scientific">Culicoides sonorensis</name>
    <name type="common">Biting midge</name>
    <dbReference type="NCBI Taxonomy" id="179676"/>
    <lineage>
        <taxon>Eukaryota</taxon>
        <taxon>Metazoa</taxon>
        <taxon>Ecdysozoa</taxon>
        <taxon>Arthropoda</taxon>
        <taxon>Hexapoda</taxon>
        <taxon>Insecta</taxon>
        <taxon>Pterygota</taxon>
        <taxon>Neoptera</taxon>
        <taxon>Endopterygota</taxon>
        <taxon>Diptera</taxon>
        <taxon>Nematocera</taxon>
        <taxon>Chironomoidea</taxon>
        <taxon>Ceratopogonidae</taxon>
        <taxon>Ceratopogoninae</taxon>
        <taxon>Culicoides</taxon>
        <taxon>Monoculicoides</taxon>
    </lineage>
</organism>
<dbReference type="PROSITE" id="PS51448">
    <property type="entry name" value="P_TREFOIL_2"/>
    <property type="match status" value="1"/>
</dbReference>
<dbReference type="InterPro" id="IPR000322">
    <property type="entry name" value="Glyco_hydro_31_TIM"/>
</dbReference>
<feature type="domain" description="P-type" evidence="8">
    <location>
        <begin position="87"/>
        <end position="126"/>
    </location>
</feature>
<sequence length="745" mass="86416">MVNNSFDDKKEILEDDNVRNNGSLSDEKAKKTYNDLLNTAWIHKILLNRTIRVVILTAVIAICLPTFVYMIFYSRELNPTNYKQEYGTCGYYDIYHLPCGPKNISQKICKLRGCCYMDTHGCYHALPSRHRYLSSKNTWNNNEILSPAYKQTPLDGEMAMQQMKLIVDEINENVVKISILNPQSAEEDTHNNDNNKNDLNYSREIKEKDEKMYDVKVFVPSIYVEVYRKENNVTVFSSAKGPWIASSNYFEWSMQLNSDLMMGLGHYNFLDVGQKYLLFNNKSNFAVPFVMGFNKKHKKYHAVYFSCNTPLEVEIMDTKLIMVRGLTSSLLSVHVLTGPTPRDIFLQIKSLNKEKYTLKEFWHLGIHLCDNTENKNLLQAIKDVQEILDNEFPFDSHCLLENLIWLSNNEIISDEMREAIEKLEKGKKRFIASIMTPLEMGESKAYNVAKDKNLLFTTSTSDTPYIGKSYNKNISYIDFTLPEVTQWLNEFWTPLIEEISADGFLFQGTWLPDNSQFIPIKHEFPYVPQQLNDSMQNTPPWNIKSRDKFLLFTQNQIAEKQIEKMVSSDNVKQKLILTTSPSNSVFAASYKQNVSSTWKDFGNNVNTLSGLAVGGFNLYGFPVCGDDLRNDDEISEELCIRWYQFASIMPIFRVNSNRFVNKFSKFTQQTMIRIIKRRYSLLEYMHSSLMTDELLVRPIIYEFPEQFEFAENYTNQFMVGDALMVVPVLLPSAKYVSIILEINLN</sequence>
<protein>
    <submittedName>
        <fullName evidence="9">CSON007598 protein</fullName>
    </submittedName>
</protein>
<comment type="subcellular location">
    <subcellularLocation>
        <location evidence="1">Endomembrane system</location>
    </subcellularLocation>
</comment>
<dbReference type="PANTHER" id="PTHR22762">
    <property type="entry name" value="ALPHA-GLUCOSIDASE"/>
    <property type="match status" value="1"/>
</dbReference>
<dbReference type="VEuPathDB" id="VectorBase:CSON007598"/>
<dbReference type="AlphaFoldDB" id="A0A336MX52"/>
<dbReference type="GO" id="GO:0006491">
    <property type="term" value="P:N-glycan processing"/>
    <property type="evidence" value="ECO:0007669"/>
    <property type="project" value="TreeGrafter"/>
</dbReference>
<keyword evidence="6" id="KW-0326">Glycosidase</keyword>
<gene>
    <name evidence="9" type="primary">CSON007598</name>
</gene>
<name>A0A336MX52_CULSO</name>
<keyword evidence="7" id="KW-0812">Transmembrane</keyword>
<dbReference type="InterPro" id="IPR013780">
    <property type="entry name" value="Glyco_hydro_b"/>
</dbReference>
<dbReference type="GO" id="GO:0090599">
    <property type="term" value="F:alpha-glucosidase activity"/>
    <property type="evidence" value="ECO:0007669"/>
    <property type="project" value="TreeGrafter"/>
</dbReference>
<evidence type="ECO:0000256" key="2">
    <source>
        <dbReference type="ARBA" id="ARBA00007806"/>
    </source>
</evidence>
<evidence type="ECO:0000256" key="7">
    <source>
        <dbReference type="SAM" id="Phobius"/>
    </source>
</evidence>
<dbReference type="InterPro" id="IPR017853">
    <property type="entry name" value="GH"/>
</dbReference>
<dbReference type="PROSITE" id="PS00025">
    <property type="entry name" value="P_TREFOIL_1"/>
    <property type="match status" value="1"/>
</dbReference>
<keyword evidence="3" id="KW-0732">Signal</keyword>
<reference evidence="9" key="1">
    <citation type="submission" date="2018-07" db="EMBL/GenBank/DDBJ databases">
        <authorList>
            <person name="Quirk P.G."/>
            <person name="Krulwich T.A."/>
        </authorList>
    </citation>
    <scope>NUCLEOTIDE SEQUENCE</scope>
</reference>
<evidence type="ECO:0000313" key="9">
    <source>
        <dbReference type="EMBL" id="SSX34191.1"/>
    </source>
</evidence>
<dbReference type="Gene3D" id="2.60.40.1180">
    <property type="entry name" value="Golgi alpha-mannosidase II"/>
    <property type="match status" value="1"/>
</dbReference>
<keyword evidence="7" id="KW-0472">Membrane</keyword>
<keyword evidence="6" id="KW-0378">Hydrolase</keyword>
<dbReference type="OMA" id="TFFIEVK"/>
<proteinExistence type="inferred from homology"/>
<dbReference type="Pfam" id="PF01055">
    <property type="entry name" value="Glyco_hydro_31_2nd"/>
    <property type="match status" value="1"/>
</dbReference>
<comment type="similarity">
    <text evidence="2 6">Belongs to the glycosyl hydrolase 31 family.</text>
</comment>
<evidence type="ECO:0000259" key="8">
    <source>
        <dbReference type="PROSITE" id="PS51448"/>
    </source>
</evidence>
<dbReference type="Gene3D" id="2.60.40.1760">
    <property type="entry name" value="glycosyl hydrolase (family 31)"/>
    <property type="match status" value="1"/>
</dbReference>
<dbReference type="SUPFAM" id="SSF57492">
    <property type="entry name" value="Trefoil"/>
    <property type="match status" value="1"/>
</dbReference>
<evidence type="ECO:0000256" key="6">
    <source>
        <dbReference type="RuleBase" id="RU361185"/>
    </source>
</evidence>
<feature type="disulfide bond" evidence="5">
    <location>
        <begin position="99"/>
        <end position="114"/>
    </location>
</feature>
<evidence type="ECO:0000256" key="4">
    <source>
        <dbReference type="ARBA" id="ARBA00023157"/>
    </source>
</evidence>
<dbReference type="SUPFAM" id="SSF51445">
    <property type="entry name" value="(Trans)glycosidases"/>
    <property type="match status" value="1"/>
</dbReference>
<dbReference type="InterPro" id="IPR044913">
    <property type="entry name" value="P_trefoil_dom_sf"/>
</dbReference>
<feature type="disulfide bond" evidence="5">
    <location>
        <begin position="89"/>
        <end position="115"/>
    </location>
</feature>
<evidence type="ECO:0000256" key="1">
    <source>
        <dbReference type="ARBA" id="ARBA00004308"/>
    </source>
</evidence>
<evidence type="ECO:0000256" key="5">
    <source>
        <dbReference type="PROSITE-ProRule" id="PRU00779"/>
    </source>
</evidence>
<dbReference type="GO" id="GO:0005975">
    <property type="term" value="P:carbohydrate metabolic process"/>
    <property type="evidence" value="ECO:0007669"/>
    <property type="project" value="InterPro"/>
</dbReference>
<dbReference type="Pfam" id="PF21365">
    <property type="entry name" value="Glyco_hydro_31_3rd"/>
    <property type="match status" value="1"/>
</dbReference>
<dbReference type="InterPro" id="IPR048395">
    <property type="entry name" value="Glyco_hydro_31_C"/>
</dbReference>
<feature type="transmembrane region" description="Helical" evidence="7">
    <location>
        <begin position="53"/>
        <end position="73"/>
    </location>
</feature>
<evidence type="ECO:0000256" key="3">
    <source>
        <dbReference type="ARBA" id="ARBA00022729"/>
    </source>
</evidence>
<comment type="caution">
    <text evidence="5">Lacks conserved residue(s) required for the propagation of feature annotation.</text>
</comment>
<dbReference type="Gene3D" id="3.20.20.80">
    <property type="entry name" value="Glycosidases"/>
    <property type="match status" value="1"/>
</dbReference>
<dbReference type="InterPro" id="IPR017957">
    <property type="entry name" value="P_trefoil_CS"/>
</dbReference>
<dbReference type="PANTHER" id="PTHR22762:SF167">
    <property type="entry name" value="LYSOSOMAL ALPHA-GLUCOSIDASE-LIKE PROTEIN"/>
    <property type="match status" value="1"/>
</dbReference>
<dbReference type="CDD" id="cd00111">
    <property type="entry name" value="Trefoil"/>
    <property type="match status" value="1"/>
</dbReference>
<dbReference type="InterPro" id="IPR000519">
    <property type="entry name" value="P_trefoil_dom"/>
</dbReference>